<dbReference type="GO" id="GO:0016763">
    <property type="term" value="F:pentosyltransferase activity"/>
    <property type="evidence" value="ECO:0007669"/>
    <property type="project" value="UniProtKB-ARBA"/>
</dbReference>
<name>I0YW76_COCSC</name>
<gene>
    <name evidence="7" type="ORF">COCSUDRAFT_42302</name>
</gene>
<comment type="caution">
    <text evidence="7">The sequence shown here is derived from an EMBL/GenBank/DDBJ whole genome shotgun (WGS) entry which is preliminary data.</text>
</comment>
<reference evidence="7 8" key="1">
    <citation type="journal article" date="2012" name="Genome Biol.">
        <title>The genome of the polar eukaryotic microalga coccomyxa subellipsoidea reveals traits of cold adaptation.</title>
        <authorList>
            <person name="Blanc G."/>
            <person name="Agarkova I."/>
            <person name="Grimwood J."/>
            <person name="Kuo A."/>
            <person name="Brueggeman A."/>
            <person name="Dunigan D."/>
            <person name="Gurnon J."/>
            <person name="Ladunga I."/>
            <person name="Lindquist E."/>
            <person name="Lucas S."/>
            <person name="Pangilinan J."/>
            <person name="Proschold T."/>
            <person name="Salamov A."/>
            <person name="Schmutz J."/>
            <person name="Weeks D."/>
            <person name="Yamada T."/>
            <person name="Claverie J.M."/>
            <person name="Grigoriev I."/>
            <person name="Van Etten J."/>
            <person name="Lomsadze A."/>
            <person name="Borodovsky M."/>
        </authorList>
    </citation>
    <scope>NUCLEOTIDE SEQUENCE [LARGE SCALE GENOMIC DNA]</scope>
    <source>
        <strain evidence="7 8">C-169</strain>
    </source>
</reference>
<evidence type="ECO:0000256" key="4">
    <source>
        <dbReference type="SAM" id="MobiDB-lite"/>
    </source>
</evidence>
<sequence>MRGRGVVQSHDAESQSSFGHRASEQERAFDLRDPYKLNRAPLLRGGKRRLSGLPSYAAVMISAAALVGLGVYVGRELVRPPQRPWEGLDPAREPRHITEMRSVQTGLRSNQQRPGYSSFACTGHKWEDDYLYHSCRFHDVCLNHTSMEFQYYVDPAEAETPLFYHYLNGHPHYTFPSDFIMTGHVHILPYTPWAPKVLHGRIPERHPYSPAPVAVYHSLNDFVGSFRHAMFDFILPVFNLLQLFRMYTPDFLLLEAQHQGHDPDAARFLLKPDDPARSLTRLISQNKVATPRDVVRAAPATSDATCFHTVLAGSGHLQARTPHLTASEARVRTSTFWAAAIANLGVEVPAAPARPVVTVITKKGRRAIENAAEIADALRQRFMGADVQLLDGNSLNSISVKARVEALVRTTVLVTPCGSLAALAYLLPPGATAVVMNFYHAETGANVQLDDAAFWNIDHITLAYYPVGPEDYEGTSDRPGCQKQKGDPQYEEEGALVNCNVRIADVERMEHVVGQAIRRWYAEFGDGGSAFGMQ</sequence>
<organism evidence="7 8">
    <name type="scientific">Coccomyxa subellipsoidea (strain C-169)</name>
    <name type="common">Green microalga</name>
    <dbReference type="NCBI Taxonomy" id="574566"/>
    <lineage>
        <taxon>Eukaryota</taxon>
        <taxon>Viridiplantae</taxon>
        <taxon>Chlorophyta</taxon>
        <taxon>core chlorophytes</taxon>
        <taxon>Trebouxiophyceae</taxon>
        <taxon>Trebouxiophyceae incertae sedis</taxon>
        <taxon>Coccomyxaceae</taxon>
        <taxon>Coccomyxa</taxon>
        <taxon>Coccomyxa subellipsoidea</taxon>
    </lineage>
</organism>
<keyword evidence="2" id="KW-0808">Transferase</keyword>
<dbReference type="EMBL" id="AGSI01000009">
    <property type="protein sequence ID" value="EIE22645.1"/>
    <property type="molecule type" value="Genomic_DNA"/>
</dbReference>
<accession>I0YW76</accession>
<dbReference type="KEGG" id="csl:COCSUDRAFT_42302"/>
<feature type="region of interest" description="Disordered" evidence="4">
    <location>
        <begin position="1"/>
        <end position="25"/>
    </location>
</feature>
<dbReference type="GeneID" id="17040632"/>
<evidence type="ECO:0000313" key="7">
    <source>
        <dbReference type="EMBL" id="EIE22645.1"/>
    </source>
</evidence>
<keyword evidence="3" id="KW-0325">Glycoprotein</keyword>
<proteinExistence type="predicted"/>
<keyword evidence="5" id="KW-0472">Membrane</keyword>
<feature type="domain" description="Glycosyltransferase 61 catalytic" evidence="6">
    <location>
        <begin position="226"/>
        <end position="433"/>
    </location>
</feature>
<keyword evidence="5" id="KW-1133">Transmembrane helix</keyword>
<dbReference type="InterPro" id="IPR049625">
    <property type="entry name" value="Glyco_transf_61_cat"/>
</dbReference>
<feature type="transmembrane region" description="Helical" evidence="5">
    <location>
        <begin position="53"/>
        <end position="74"/>
    </location>
</feature>
<evidence type="ECO:0000256" key="1">
    <source>
        <dbReference type="ARBA" id="ARBA00022676"/>
    </source>
</evidence>
<evidence type="ECO:0000313" key="8">
    <source>
        <dbReference type="Proteomes" id="UP000007264"/>
    </source>
</evidence>
<evidence type="ECO:0000256" key="3">
    <source>
        <dbReference type="ARBA" id="ARBA00023180"/>
    </source>
</evidence>
<keyword evidence="8" id="KW-1185">Reference proteome</keyword>
<evidence type="ECO:0000256" key="5">
    <source>
        <dbReference type="SAM" id="Phobius"/>
    </source>
</evidence>
<dbReference type="Pfam" id="PF04577">
    <property type="entry name" value="Glyco_transf_61"/>
    <property type="match status" value="1"/>
</dbReference>
<dbReference type="Proteomes" id="UP000007264">
    <property type="component" value="Unassembled WGS sequence"/>
</dbReference>
<dbReference type="OrthoDB" id="529273at2759"/>
<keyword evidence="1" id="KW-0328">Glycosyltransferase</keyword>
<evidence type="ECO:0000256" key="2">
    <source>
        <dbReference type="ARBA" id="ARBA00022679"/>
    </source>
</evidence>
<dbReference type="PANTHER" id="PTHR20961">
    <property type="entry name" value="GLYCOSYLTRANSFERASE"/>
    <property type="match status" value="1"/>
</dbReference>
<dbReference type="GO" id="GO:0005794">
    <property type="term" value="C:Golgi apparatus"/>
    <property type="evidence" value="ECO:0007669"/>
    <property type="project" value="UniProtKB-ARBA"/>
</dbReference>
<dbReference type="RefSeq" id="XP_005647189.1">
    <property type="nucleotide sequence ID" value="XM_005647132.1"/>
</dbReference>
<protein>
    <recommendedName>
        <fullName evidence="6">Glycosyltransferase 61 catalytic domain-containing protein</fullName>
    </recommendedName>
</protein>
<evidence type="ECO:0000259" key="6">
    <source>
        <dbReference type="Pfam" id="PF04577"/>
    </source>
</evidence>
<keyword evidence="5" id="KW-0812">Transmembrane</keyword>
<dbReference type="InterPro" id="IPR007657">
    <property type="entry name" value="Glycosyltransferase_61"/>
</dbReference>
<dbReference type="AlphaFoldDB" id="I0YW76"/>